<evidence type="ECO:0000256" key="1">
    <source>
        <dbReference type="SAM" id="MobiDB-lite"/>
    </source>
</evidence>
<dbReference type="EMBL" id="BCSZ01000012">
    <property type="protein sequence ID" value="GAT01257.1"/>
    <property type="molecule type" value="Genomic_DNA"/>
</dbReference>
<reference evidence="2 3" key="1">
    <citation type="journal article" date="2016" name="Genome Announc.">
        <title>Draft Genome Sequences of Five Rapidly Growing Mycobacterium Species, M. thermoresistibile, M. fortuitum subsp. acetamidolyticum, M. canariasense, M. brisbanense, and M. novocastrense.</title>
        <authorList>
            <person name="Katahira K."/>
            <person name="Ogura Y."/>
            <person name="Gotoh Y."/>
            <person name="Hayashi T."/>
        </authorList>
    </citation>
    <scope>NUCLEOTIDE SEQUENCE [LARGE SCALE GENOMIC DNA]</scope>
    <source>
        <strain evidence="2 3">JCM6368</strain>
    </source>
</reference>
<name>A0A100WN32_MYCFO</name>
<gene>
    <name evidence="2" type="ORF">RMCFA_1371</name>
</gene>
<feature type="compositionally biased region" description="Low complexity" evidence="1">
    <location>
        <begin position="1"/>
        <end position="13"/>
    </location>
</feature>
<dbReference type="Proteomes" id="UP000069705">
    <property type="component" value="Unassembled WGS sequence"/>
</dbReference>
<proteinExistence type="predicted"/>
<protein>
    <recommendedName>
        <fullName evidence="4">Beta-lactamase</fullName>
    </recommendedName>
</protein>
<dbReference type="AlphaFoldDB" id="A0A100WN32"/>
<feature type="region of interest" description="Disordered" evidence="1">
    <location>
        <begin position="1"/>
        <end position="24"/>
    </location>
</feature>
<dbReference type="InterPro" id="IPR012338">
    <property type="entry name" value="Beta-lactam/transpept-like"/>
</dbReference>
<dbReference type="SUPFAM" id="SSF56601">
    <property type="entry name" value="beta-lactamase/transpeptidase-like"/>
    <property type="match status" value="1"/>
</dbReference>
<evidence type="ECO:0000313" key="3">
    <source>
        <dbReference type="Proteomes" id="UP000069705"/>
    </source>
</evidence>
<evidence type="ECO:0008006" key="4">
    <source>
        <dbReference type="Google" id="ProtNLM"/>
    </source>
</evidence>
<comment type="caution">
    <text evidence="2">The sequence shown here is derived from an EMBL/GenBank/DDBJ whole genome shotgun (WGS) entry which is preliminary data.</text>
</comment>
<reference evidence="3" key="2">
    <citation type="submission" date="2016-02" db="EMBL/GenBank/DDBJ databases">
        <title>Draft genome sequence of five rapidly growing Mycobacterium species.</title>
        <authorList>
            <person name="Katahira K."/>
            <person name="Gotou Y."/>
            <person name="Iida K."/>
            <person name="Ogura Y."/>
            <person name="Hayashi T."/>
        </authorList>
    </citation>
    <scope>NUCLEOTIDE SEQUENCE [LARGE SCALE GENOMIC DNA]</scope>
    <source>
        <strain evidence="3">JCM6368</strain>
    </source>
</reference>
<dbReference type="Gene3D" id="3.40.710.10">
    <property type="entry name" value="DD-peptidase/beta-lactamase superfamily"/>
    <property type="match status" value="1"/>
</dbReference>
<evidence type="ECO:0000313" key="2">
    <source>
        <dbReference type="EMBL" id="GAT01257.1"/>
    </source>
</evidence>
<accession>A0A100WN32</accession>
<sequence length="267" mass="26847">MQTSSATTAAAPSSEPPAQPPAALAADPDIAGLTAGFDALAEQIPGEVGVAIFDGNNVMSFGTWSIGPAWSTIKVPLAIAAARRDLGASAPLIERAITASDNAAADQLWASLGDPAAAATAVHQVLADGANHDVAVQAEQIRPPYSPYGQTVWGQADAARFAWALPCIAGAEPVLAHMRNITAGQQWGLAAAGNNTAAKGGWGPDPDGNYLARQIGVVEVEGGTLGVAIATTPDDGTFATATALLNNLANWITQNSAGLVATSCSTS</sequence>
<organism evidence="2 3">
    <name type="scientific">Mycolicibacterium fortuitum subsp. acetamidolyticum</name>
    <dbReference type="NCBI Taxonomy" id="144550"/>
    <lineage>
        <taxon>Bacteria</taxon>
        <taxon>Bacillati</taxon>
        <taxon>Actinomycetota</taxon>
        <taxon>Actinomycetes</taxon>
        <taxon>Mycobacteriales</taxon>
        <taxon>Mycobacteriaceae</taxon>
        <taxon>Mycolicibacterium</taxon>
    </lineage>
</organism>
<dbReference type="RefSeq" id="WP_061262855.1">
    <property type="nucleotide sequence ID" value="NZ_BCSZ01000012.1"/>
</dbReference>